<dbReference type="AlphaFoldDB" id="A0A9P6EPV9"/>
<dbReference type="EMBL" id="MU157831">
    <property type="protein sequence ID" value="KAF9532509.1"/>
    <property type="molecule type" value="Genomic_DNA"/>
</dbReference>
<dbReference type="GO" id="GO:0016020">
    <property type="term" value="C:membrane"/>
    <property type="evidence" value="ECO:0007669"/>
    <property type="project" value="UniProtKB-SubCell"/>
</dbReference>
<feature type="region of interest" description="Disordered" evidence="5">
    <location>
        <begin position="1"/>
        <end position="20"/>
    </location>
</feature>
<evidence type="ECO:0000256" key="6">
    <source>
        <dbReference type="SAM" id="Phobius"/>
    </source>
</evidence>
<feature type="transmembrane region" description="Helical" evidence="6">
    <location>
        <begin position="717"/>
        <end position="740"/>
    </location>
</feature>
<feature type="transmembrane region" description="Helical" evidence="6">
    <location>
        <begin position="343"/>
        <end position="363"/>
    </location>
</feature>
<evidence type="ECO:0000256" key="3">
    <source>
        <dbReference type="ARBA" id="ARBA00022989"/>
    </source>
</evidence>
<dbReference type="PANTHER" id="PTHR23507:SF1">
    <property type="entry name" value="FI18259P1-RELATED"/>
    <property type="match status" value="1"/>
</dbReference>
<gene>
    <name evidence="7" type="ORF">CPB83DRAFT_625060</name>
</gene>
<dbReference type="SUPFAM" id="SSF103473">
    <property type="entry name" value="MFS general substrate transporter"/>
    <property type="match status" value="1"/>
</dbReference>
<evidence type="ECO:0000313" key="8">
    <source>
        <dbReference type="Proteomes" id="UP000807306"/>
    </source>
</evidence>
<feature type="transmembrane region" description="Helical" evidence="6">
    <location>
        <begin position="752"/>
        <end position="770"/>
    </location>
</feature>
<organism evidence="7 8">
    <name type="scientific">Crepidotus variabilis</name>
    <dbReference type="NCBI Taxonomy" id="179855"/>
    <lineage>
        <taxon>Eukaryota</taxon>
        <taxon>Fungi</taxon>
        <taxon>Dikarya</taxon>
        <taxon>Basidiomycota</taxon>
        <taxon>Agaricomycotina</taxon>
        <taxon>Agaricomycetes</taxon>
        <taxon>Agaricomycetidae</taxon>
        <taxon>Agaricales</taxon>
        <taxon>Agaricineae</taxon>
        <taxon>Crepidotaceae</taxon>
        <taxon>Crepidotus</taxon>
    </lineage>
</organism>
<protein>
    <submittedName>
        <fullName evidence="7">Major facilitator superfamily domain-containing protein</fullName>
    </submittedName>
</protein>
<accession>A0A9P6EPV9</accession>
<comment type="caution">
    <text evidence="7">The sequence shown here is derived from an EMBL/GenBank/DDBJ whole genome shotgun (WGS) entry which is preliminary data.</text>
</comment>
<proteinExistence type="predicted"/>
<dbReference type="Pfam" id="PF07690">
    <property type="entry name" value="MFS_1"/>
    <property type="match status" value="1"/>
</dbReference>
<evidence type="ECO:0000313" key="7">
    <source>
        <dbReference type="EMBL" id="KAF9532509.1"/>
    </source>
</evidence>
<feature type="compositionally biased region" description="Low complexity" evidence="5">
    <location>
        <begin position="1"/>
        <end position="13"/>
    </location>
</feature>
<evidence type="ECO:0000256" key="2">
    <source>
        <dbReference type="ARBA" id="ARBA00022692"/>
    </source>
</evidence>
<feature type="transmembrane region" description="Helical" evidence="6">
    <location>
        <begin position="520"/>
        <end position="544"/>
    </location>
</feature>
<dbReference type="Gene3D" id="1.20.1250.20">
    <property type="entry name" value="MFS general substrate transporter like domains"/>
    <property type="match status" value="1"/>
</dbReference>
<keyword evidence="2 6" id="KW-0812">Transmembrane</keyword>
<name>A0A9P6EPV9_9AGAR</name>
<dbReference type="InterPro" id="IPR036259">
    <property type="entry name" value="MFS_trans_sf"/>
</dbReference>
<evidence type="ECO:0000256" key="5">
    <source>
        <dbReference type="SAM" id="MobiDB-lite"/>
    </source>
</evidence>
<feature type="transmembrane region" description="Helical" evidence="6">
    <location>
        <begin position="481"/>
        <end position="500"/>
    </location>
</feature>
<feature type="transmembrane region" description="Helical" evidence="6">
    <location>
        <begin position="262"/>
        <end position="279"/>
    </location>
</feature>
<feature type="transmembrane region" description="Helical" evidence="6">
    <location>
        <begin position="299"/>
        <end position="323"/>
    </location>
</feature>
<feature type="transmembrane region" description="Helical" evidence="6">
    <location>
        <begin position="199"/>
        <end position="218"/>
    </location>
</feature>
<reference evidence="7" key="1">
    <citation type="submission" date="2020-11" db="EMBL/GenBank/DDBJ databases">
        <authorList>
            <consortium name="DOE Joint Genome Institute"/>
            <person name="Ahrendt S."/>
            <person name="Riley R."/>
            <person name="Andreopoulos W."/>
            <person name="Labutti K."/>
            <person name="Pangilinan J."/>
            <person name="Ruiz-Duenas F.J."/>
            <person name="Barrasa J.M."/>
            <person name="Sanchez-Garcia M."/>
            <person name="Camarero S."/>
            <person name="Miyauchi S."/>
            <person name="Serrano A."/>
            <person name="Linde D."/>
            <person name="Babiker R."/>
            <person name="Drula E."/>
            <person name="Ayuso-Fernandez I."/>
            <person name="Pacheco R."/>
            <person name="Padilla G."/>
            <person name="Ferreira P."/>
            <person name="Barriuso J."/>
            <person name="Kellner H."/>
            <person name="Castanera R."/>
            <person name="Alfaro M."/>
            <person name="Ramirez L."/>
            <person name="Pisabarro A.G."/>
            <person name="Kuo A."/>
            <person name="Tritt A."/>
            <person name="Lipzen A."/>
            <person name="He G."/>
            <person name="Yan M."/>
            <person name="Ng V."/>
            <person name="Cullen D."/>
            <person name="Martin F."/>
            <person name="Rosso M.-N."/>
            <person name="Henrissat B."/>
            <person name="Hibbett D."/>
            <person name="Martinez A.T."/>
            <person name="Grigoriev I.V."/>
        </authorList>
    </citation>
    <scope>NUCLEOTIDE SEQUENCE</scope>
    <source>
        <strain evidence="7">CBS 506.95</strain>
    </source>
</reference>
<dbReference type="OrthoDB" id="3026777at2759"/>
<keyword evidence="4 6" id="KW-0472">Membrane</keyword>
<evidence type="ECO:0000256" key="1">
    <source>
        <dbReference type="ARBA" id="ARBA00004141"/>
    </source>
</evidence>
<feature type="transmembrane region" description="Helical" evidence="6">
    <location>
        <begin position="230"/>
        <end position="250"/>
    </location>
</feature>
<dbReference type="GO" id="GO:0022857">
    <property type="term" value="F:transmembrane transporter activity"/>
    <property type="evidence" value="ECO:0007669"/>
    <property type="project" value="InterPro"/>
</dbReference>
<dbReference type="PANTHER" id="PTHR23507">
    <property type="entry name" value="ZGC:174356"/>
    <property type="match status" value="1"/>
</dbReference>
<keyword evidence="8" id="KW-1185">Reference proteome</keyword>
<sequence>MVASTSIASSSSSQVTMPVVSSTDETAPLLGKASTSKASESKKKPFYRARPMWLVPFAIVASVVRGMTIAPRVEVYTQLSCNNLYGRHDWNHTQHTAVSSKRYQVLLAEADPVGPHLHHFSAHLPSIPQHSKPLHGASSNWTVDLPSSPALVPAPDDIEITPISHSARLRAPAGEMDPRRLPSKRCTSDPAVQAGAARLQTIMTTTMGLLSALTTGWWGGFGERHGRTRVLAISTLGLLLTDLTFILVSTPGSILSRHGHKLLIVAPVLEGLLGGWSTLQSTTSAYISDCTSPGSRAQIFSRFTGVFYVGFAVGPAVGGWLISESEVWGPSLGAPAHERTVTLVFWAAICCSMINFFLVLLIFPESLGTKTRESAVKESLERKKLGMPAGTKVNVKGKQRMVLPLSAVDECEVGADLLVAEEDSVVASSSNKRLDSEVDSGSVGNGGGVISHFLRPLAVFMPMVVYEPSWTGIGFKKRTDWSLTILAAALFGLMLSTGVYQIKYLYAVHTYSWGAEKLGYYISMMGGLRAIFLLFLLPIIIGFFKPKPPTKGKATKQATNSYGVAQAAILGSTSSLALSIGPPSPSKDTFIIKPKPTRAQLGREITFDLMLTRLSLVIDIIGHSLVACLPAPNAGGHHRMVKNMDVVGNEAAFVLASALNGFGAGSVPAIHSLALCLMQLRVLGREAAKAAKGHVFGVEDEELDFDEDTRLPGTGELFGALAVLQAVGQMILGPMLFGLIYSDTVADFPKTVFVVASAICFLSLLLIFSLHNPVRAPKGSPFSKSKPMPTMVRRRRDGVLVERGRSRVSKDLRGGAIPYYHITSPISPSYDATSSATVDATRRV</sequence>
<dbReference type="InterPro" id="IPR011701">
    <property type="entry name" value="MFS"/>
</dbReference>
<dbReference type="Proteomes" id="UP000807306">
    <property type="component" value="Unassembled WGS sequence"/>
</dbReference>
<keyword evidence="3 6" id="KW-1133">Transmembrane helix</keyword>
<comment type="subcellular location">
    <subcellularLocation>
        <location evidence="1">Membrane</location>
        <topology evidence="1">Multi-pass membrane protein</topology>
    </subcellularLocation>
</comment>
<evidence type="ECO:0000256" key="4">
    <source>
        <dbReference type="ARBA" id="ARBA00023136"/>
    </source>
</evidence>